<evidence type="ECO:0000256" key="1">
    <source>
        <dbReference type="ARBA" id="ARBA00004251"/>
    </source>
</evidence>
<evidence type="ECO:0000313" key="14">
    <source>
        <dbReference type="EMBL" id="KAK7910099.1"/>
    </source>
</evidence>
<accession>A0AAW0NXV2</accession>
<evidence type="ECO:0000256" key="4">
    <source>
        <dbReference type="ARBA" id="ARBA00022729"/>
    </source>
</evidence>
<dbReference type="SUPFAM" id="SSF48726">
    <property type="entry name" value="Immunoglobulin"/>
    <property type="match status" value="1"/>
</dbReference>
<keyword evidence="10" id="KW-0393">Immunoglobulin domain</keyword>
<dbReference type="PANTHER" id="PTHR25466:SF9">
    <property type="entry name" value="FIBRONECTIN TYPE-III DOMAIN-CONTAINING PROTEIN"/>
    <property type="match status" value="1"/>
</dbReference>
<dbReference type="InterPro" id="IPR036179">
    <property type="entry name" value="Ig-like_dom_sf"/>
</dbReference>
<dbReference type="Gene3D" id="2.60.40.10">
    <property type="entry name" value="Immunoglobulins"/>
    <property type="match status" value="1"/>
</dbReference>
<evidence type="ECO:0000256" key="9">
    <source>
        <dbReference type="ARBA" id="ARBA00023180"/>
    </source>
</evidence>
<dbReference type="Pfam" id="PF07686">
    <property type="entry name" value="V-set"/>
    <property type="match status" value="1"/>
</dbReference>
<keyword evidence="4 12" id="KW-0732">Signal</keyword>
<dbReference type="InterPro" id="IPR013106">
    <property type="entry name" value="Ig_V-set"/>
</dbReference>
<feature type="chain" id="PRO_5043743505" description="Ig-like domain-containing protein" evidence="12">
    <location>
        <begin position="21"/>
        <end position="202"/>
    </location>
</feature>
<evidence type="ECO:0000256" key="8">
    <source>
        <dbReference type="ARBA" id="ARBA00023170"/>
    </source>
</evidence>
<reference evidence="15" key="1">
    <citation type="submission" date="2024-04" db="EMBL/GenBank/DDBJ databases">
        <title>Salinicola lusitanus LLJ914,a marine bacterium isolated from the Okinawa Trough.</title>
        <authorList>
            <person name="Li J."/>
        </authorList>
    </citation>
    <scope>NUCLEOTIDE SEQUENCE [LARGE SCALE GENOMIC DNA]</scope>
</reference>
<evidence type="ECO:0000256" key="12">
    <source>
        <dbReference type="SAM" id="SignalP"/>
    </source>
</evidence>
<dbReference type="GO" id="GO:0009897">
    <property type="term" value="C:external side of plasma membrane"/>
    <property type="evidence" value="ECO:0007669"/>
    <property type="project" value="TreeGrafter"/>
</dbReference>
<dbReference type="GO" id="GO:0031295">
    <property type="term" value="P:T cell costimulation"/>
    <property type="evidence" value="ECO:0007669"/>
    <property type="project" value="TreeGrafter"/>
</dbReference>
<comment type="subcellular location">
    <subcellularLocation>
        <location evidence="1">Cell membrane</location>
        <topology evidence="1">Single-pass type I membrane protein</topology>
    </subcellularLocation>
</comment>
<dbReference type="Proteomes" id="UP001460270">
    <property type="component" value="Unassembled WGS sequence"/>
</dbReference>
<evidence type="ECO:0000256" key="6">
    <source>
        <dbReference type="ARBA" id="ARBA00023136"/>
    </source>
</evidence>
<proteinExistence type="predicted"/>
<protein>
    <recommendedName>
        <fullName evidence="13">Ig-like domain-containing protein</fullName>
    </recommendedName>
</protein>
<dbReference type="GO" id="GO:0007166">
    <property type="term" value="P:cell surface receptor signaling pathway"/>
    <property type="evidence" value="ECO:0007669"/>
    <property type="project" value="TreeGrafter"/>
</dbReference>
<keyword evidence="7" id="KW-1015">Disulfide bond</keyword>
<dbReference type="GO" id="GO:0042130">
    <property type="term" value="P:negative regulation of T cell proliferation"/>
    <property type="evidence" value="ECO:0007669"/>
    <property type="project" value="TreeGrafter"/>
</dbReference>
<dbReference type="GO" id="GO:0006955">
    <property type="term" value="P:immune response"/>
    <property type="evidence" value="ECO:0007669"/>
    <property type="project" value="TreeGrafter"/>
</dbReference>
<feature type="domain" description="Ig-like" evidence="13">
    <location>
        <begin position="33"/>
        <end position="132"/>
    </location>
</feature>
<comment type="caution">
    <text evidence="14">The sequence shown here is derived from an EMBL/GenBank/DDBJ whole genome shotgun (WGS) entry which is preliminary data.</text>
</comment>
<evidence type="ECO:0000256" key="5">
    <source>
        <dbReference type="ARBA" id="ARBA00022989"/>
    </source>
</evidence>
<evidence type="ECO:0000256" key="3">
    <source>
        <dbReference type="ARBA" id="ARBA00022692"/>
    </source>
</evidence>
<keyword evidence="3 11" id="KW-0812">Transmembrane</keyword>
<evidence type="ECO:0000313" key="15">
    <source>
        <dbReference type="Proteomes" id="UP001460270"/>
    </source>
</evidence>
<keyword evidence="2" id="KW-1003">Cell membrane</keyword>
<dbReference type="PANTHER" id="PTHR25466">
    <property type="entry name" value="T-LYMPHOCYTE ACTIVATION ANTIGEN"/>
    <property type="match status" value="1"/>
</dbReference>
<dbReference type="InterPro" id="IPR051713">
    <property type="entry name" value="T-cell_Activation_Regulation"/>
</dbReference>
<name>A0AAW0NXV2_9GOBI</name>
<feature type="signal peptide" evidence="12">
    <location>
        <begin position="1"/>
        <end position="20"/>
    </location>
</feature>
<dbReference type="EMBL" id="JBBPFD010000010">
    <property type="protein sequence ID" value="KAK7910099.1"/>
    <property type="molecule type" value="Genomic_DNA"/>
</dbReference>
<keyword evidence="5 11" id="KW-1133">Transmembrane helix</keyword>
<keyword evidence="6 11" id="KW-0472">Membrane</keyword>
<dbReference type="AlphaFoldDB" id="A0AAW0NXV2"/>
<feature type="transmembrane region" description="Helical" evidence="11">
    <location>
        <begin position="160"/>
        <end position="181"/>
    </location>
</feature>
<keyword evidence="15" id="KW-1185">Reference proteome</keyword>
<dbReference type="InterPro" id="IPR007110">
    <property type="entry name" value="Ig-like_dom"/>
</dbReference>
<evidence type="ECO:0000256" key="7">
    <source>
        <dbReference type="ARBA" id="ARBA00023157"/>
    </source>
</evidence>
<gene>
    <name evidence="14" type="ORF">WMY93_014783</name>
</gene>
<keyword evidence="9" id="KW-0325">Glycoprotein</keyword>
<evidence type="ECO:0000256" key="11">
    <source>
        <dbReference type="SAM" id="Phobius"/>
    </source>
</evidence>
<organism evidence="14 15">
    <name type="scientific">Mugilogobius chulae</name>
    <name type="common">yellowstripe goby</name>
    <dbReference type="NCBI Taxonomy" id="88201"/>
    <lineage>
        <taxon>Eukaryota</taxon>
        <taxon>Metazoa</taxon>
        <taxon>Chordata</taxon>
        <taxon>Craniata</taxon>
        <taxon>Vertebrata</taxon>
        <taxon>Euteleostomi</taxon>
        <taxon>Actinopterygii</taxon>
        <taxon>Neopterygii</taxon>
        <taxon>Teleostei</taxon>
        <taxon>Neoteleostei</taxon>
        <taxon>Acanthomorphata</taxon>
        <taxon>Gobiaria</taxon>
        <taxon>Gobiiformes</taxon>
        <taxon>Gobioidei</taxon>
        <taxon>Gobiidae</taxon>
        <taxon>Gobionellinae</taxon>
        <taxon>Mugilogobius</taxon>
    </lineage>
</organism>
<evidence type="ECO:0000256" key="10">
    <source>
        <dbReference type="ARBA" id="ARBA00023319"/>
    </source>
</evidence>
<dbReference type="PROSITE" id="PS50835">
    <property type="entry name" value="IG_LIKE"/>
    <property type="match status" value="1"/>
</dbReference>
<dbReference type="GO" id="GO:0071222">
    <property type="term" value="P:cellular response to lipopolysaccharide"/>
    <property type="evidence" value="ECO:0007669"/>
    <property type="project" value="TreeGrafter"/>
</dbReference>
<keyword evidence="8" id="KW-0675">Receptor</keyword>
<sequence length="202" mass="22830">MEKTLLLGLCVTVGLLSVHADHTDKGVVQAFTGNSTILECLAKGARMTDSTGVYWTRMDLKSPQYVFFYKNGHSDTTHQDSRYTNRVELAWPNLENNNLSLIIHNVSATDNGTFKCMLIQGGTSRANTFDVPPIRTLELIVNDLSKELDEEFIENNHVAWYIQAIVGFFFVAAIAALLFFFQRLHAHYNKSSQSERNHAQEE</sequence>
<dbReference type="InterPro" id="IPR013783">
    <property type="entry name" value="Ig-like_fold"/>
</dbReference>
<evidence type="ECO:0000256" key="2">
    <source>
        <dbReference type="ARBA" id="ARBA00022475"/>
    </source>
</evidence>
<dbReference type="GO" id="GO:0042102">
    <property type="term" value="P:positive regulation of T cell proliferation"/>
    <property type="evidence" value="ECO:0007669"/>
    <property type="project" value="TreeGrafter"/>
</dbReference>
<evidence type="ECO:0000259" key="13">
    <source>
        <dbReference type="PROSITE" id="PS50835"/>
    </source>
</evidence>